<feature type="region of interest" description="Disordered" evidence="5">
    <location>
        <begin position="402"/>
        <end position="422"/>
    </location>
</feature>
<name>A0AAV3QT34_LITER</name>
<dbReference type="InterPro" id="IPR001841">
    <property type="entry name" value="Znf_RING"/>
</dbReference>
<dbReference type="AlphaFoldDB" id="A0AAV3QT34"/>
<dbReference type="Proteomes" id="UP001454036">
    <property type="component" value="Unassembled WGS sequence"/>
</dbReference>
<dbReference type="InterPro" id="IPR013083">
    <property type="entry name" value="Znf_RING/FYVE/PHD"/>
</dbReference>
<evidence type="ECO:0000256" key="2">
    <source>
        <dbReference type="ARBA" id="ARBA00022771"/>
    </source>
</evidence>
<reference evidence="7 8" key="1">
    <citation type="submission" date="2024-01" db="EMBL/GenBank/DDBJ databases">
        <title>The complete chloroplast genome sequence of Lithospermum erythrorhizon: insights into the phylogenetic relationship among Boraginaceae species and the maternal lineages of purple gromwells.</title>
        <authorList>
            <person name="Okada T."/>
            <person name="Watanabe K."/>
        </authorList>
    </citation>
    <scope>NUCLEOTIDE SEQUENCE [LARGE SCALE GENOMIC DNA]</scope>
</reference>
<organism evidence="7 8">
    <name type="scientific">Lithospermum erythrorhizon</name>
    <name type="common">Purple gromwell</name>
    <name type="synonym">Lithospermum officinale var. erythrorhizon</name>
    <dbReference type="NCBI Taxonomy" id="34254"/>
    <lineage>
        <taxon>Eukaryota</taxon>
        <taxon>Viridiplantae</taxon>
        <taxon>Streptophyta</taxon>
        <taxon>Embryophyta</taxon>
        <taxon>Tracheophyta</taxon>
        <taxon>Spermatophyta</taxon>
        <taxon>Magnoliopsida</taxon>
        <taxon>eudicotyledons</taxon>
        <taxon>Gunneridae</taxon>
        <taxon>Pentapetalae</taxon>
        <taxon>asterids</taxon>
        <taxon>lamiids</taxon>
        <taxon>Boraginales</taxon>
        <taxon>Boraginaceae</taxon>
        <taxon>Boraginoideae</taxon>
        <taxon>Lithospermeae</taxon>
        <taxon>Lithospermum</taxon>
    </lineage>
</organism>
<dbReference type="PROSITE" id="PS50089">
    <property type="entry name" value="ZF_RING_2"/>
    <property type="match status" value="1"/>
</dbReference>
<gene>
    <name evidence="7" type="ORF">LIER_21804</name>
</gene>
<evidence type="ECO:0000256" key="3">
    <source>
        <dbReference type="ARBA" id="ARBA00022833"/>
    </source>
</evidence>
<comment type="caution">
    <text evidence="7">The sequence shown here is derived from an EMBL/GenBank/DDBJ whole genome shotgun (WGS) entry which is preliminary data.</text>
</comment>
<protein>
    <recommendedName>
        <fullName evidence="6">RING-type domain-containing protein</fullName>
    </recommendedName>
</protein>
<feature type="compositionally biased region" description="Low complexity" evidence="5">
    <location>
        <begin position="137"/>
        <end position="154"/>
    </location>
</feature>
<evidence type="ECO:0000256" key="5">
    <source>
        <dbReference type="SAM" id="MobiDB-lite"/>
    </source>
</evidence>
<dbReference type="CDD" id="cd16448">
    <property type="entry name" value="RING-H2"/>
    <property type="match status" value="1"/>
</dbReference>
<feature type="compositionally biased region" description="Low complexity" evidence="5">
    <location>
        <begin position="402"/>
        <end position="418"/>
    </location>
</feature>
<dbReference type="PANTHER" id="PTHR31150:SF26">
    <property type="entry name" value="RING-TYPE DOMAIN-CONTAINING PROTEIN"/>
    <property type="match status" value="1"/>
</dbReference>
<sequence length="433" mass="47230">MGSVCCVAAKDRTITSGPASDVLSRNIRHSPSWSFRWENRGRVVGEETSITWLSDGIRSNDRVDVKARSTLGTTYTSEESSPLDSFRSVTWQKSPALQEVSGPSRLPFSDSPDFRVHKQAHLTLSPTISDPSPPKLSPSAPSASSFSMSPLSSKGHPLPLGSTPSRPRLSPGHRLLRQVSDSRIPGFRSPTFSISEEVSSFGLPCWGNESTGGSNVGSSDSWSIPTFSEVATSHRERWSFDSESFGCVRDKIRTSGLSSGSISFDLRTCGICTKLLSEKSSFGSQKFFVTNELAVSAVLPCAHIYHAECLESMTSEVNKYDPLCPICTFGEKQALKMSEKVLRAKMDLRTRRSSISRIVDSDLSSDVREIGHQKISEFEGGGPKVSSSSSTKGSLVKPFLRSHSSFESKSCSRSLSKNSSRKKVLFWTKSSKA</sequence>
<feature type="domain" description="RING-type" evidence="6">
    <location>
        <begin position="269"/>
        <end position="328"/>
    </location>
</feature>
<keyword evidence="8" id="KW-1185">Reference proteome</keyword>
<dbReference type="SUPFAM" id="SSF57850">
    <property type="entry name" value="RING/U-box"/>
    <property type="match status" value="1"/>
</dbReference>
<dbReference type="GO" id="GO:0008270">
    <property type="term" value="F:zinc ion binding"/>
    <property type="evidence" value="ECO:0007669"/>
    <property type="project" value="UniProtKB-KW"/>
</dbReference>
<feature type="region of interest" description="Disordered" evidence="5">
    <location>
        <begin position="124"/>
        <end position="177"/>
    </location>
</feature>
<keyword evidence="2 4" id="KW-0863">Zinc-finger</keyword>
<proteinExistence type="predicted"/>
<accession>A0AAV3QT34</accession>
<evidence type="ECO:0000313" key="8">
    <source>
        <dbReference type="Proteomes" id="UP001454036"/>
    </source>
</evidence>
<keyword evidence="1" id="KW-0479">Metal-binding</keyword>
<dbReference type="Pfam" id="PF00097">
    <property type="entry name" value="zf-C3HC4"/>
    <property type="match status" value="1"/>
</dbReference>
<evidence type="ECO:0000256" key="4">
    <source>
        <dbReference type="PROSITE-ProRule" id="PRU00175"/>
    </source>
</evidence>
<keyword evidence="3" id="KW-0862">Zinc</keyword>
<evidence type="ECO:0000259" key="6">
    <source>
        <dbReference type="PROSITE" id="PS50089"/>
    </source>
</evidence>
<evidence type="ECO:0000313" key="7">
    <source>
        <dbReference type="EMBL" id="GAA0166710.1"/>
    </source>
</evidence>
<evidence type="ECO:0000256" key="1">
    <source>
        <dbReference type="ARBA" id="ARBA00022723"/>
    </source>
</evidence>
<dbReference type="EMBL" id="BAABME010005827">
    <property type="protein sequence ID" value="GAA0166710.1"/>
    <property type="molecule type" value="Genomic_DNA"/>
</dbReference>
<dbReference type="InterPro" id="IPR018957">
    <property type="entry name" value="Znf_C3HC4_RING-type"/>
</dbReference>
<dbReference type="PANTHER" id="PTHR31150">
    <property type="entry name" value="EXPRESSED PROTEIN"/>
    <property type="match status" value="1"/>
</dbReference>
<dbReference type="SMART" id="SM00184">
    <property type="entry name" value="RING"/>
    <property type="match status" value="1"/>
</dbReference>
<dbReference type="Gene3D" id="3.30.40.10">
    <property type="entry name" value="Zinc/RING finger domain, C3HC4 (zinc finger)"/>
    <property type="match status" value="1"/>
</dbReference>